<reference evidence="1" key="1">
    <citation type="submission" date="2021-08" db="EMBL/GenBank/DDBJ databases">
        <title>The first chromosome-level gecko genome reveals the dynamic sex chromosomes of Neotropical dwarf geckos (Sphaerodactylidae: Sphaerodactylus).</title>
        <authorList>
            <person name="Pinto B.J."/>
            <person name="Keating S.E."/>
            <person name="Gamble T."/>
        </authorList>
    </citation>
    <scope>NUCLEOTIDE SEQUENCE</scope>
    <source>
        <strain evidence="1">TG3544</strain>
    </source>
</reference>
<sequence length="313" mass="35886">MEDILKLYKIPQFSYGSFETGASSNAFPPAFYCMVPNEALQYAGIVQLLLHFRWKWVGLMTMDDDAGEYFFQTLEAMLSQKGVCLAFREIVPKNMRLNRIADVLEDMMSHIPIVMESKVNAFVVYGETAVITWLATIIWVTTLVIPMTDLSYKGKVSAGKVWITTAQIDFMFNLFQKDWDIQMFHGSMSFSPHSNEPPGFQNFLQSVGRTWPKGNGFFKDFWEQAFDCSLVPTSSEPPEGNKRCTREEKLESLPGPFFEMSMTSHSYSIYTAVYAVTHALQALCSSHTNRRAREEEHRLECVNIEPWQVIRPL</sequence>
<gene>
    <name evidence="1" type="ORF">K3G42_013690</name>
</gene>
<accession>A0ACB8EWZ4</accession>
<dbReference type="Proteomes" id="UP000827872">
    <property type="component" value="Linkage Group LG15"/>
</dbReference>
<protein>
    <submittedName>
        <fullName evidence="1">Uncharacterized protein</fullName>
    </submittedName>
</protein>
<proteinExistence type="predicted"/>
<evidence type="ECO:0000313" key="1">
    <source>
        <dbReference type="EMBL" id="KAH7997156.1"/>
    </source>
</evidence>
<dbReference type="EMBL" id="CM037628">
    <property type="protein sequence ID" value="KAH7997156.1"/>
    <property type="molecule type" value="Genomic_DNA"/>
</dbReference>
<organism evidence="1 2">
    <name type="scientific">Sphaerodactylus townsendi</name>
    <dbReference type="NCBI Taxonomy" id="933632"/>
    <lineage>
        <taxon>Eukaryota</taxon>
        <taxon>Metazoa</taxon>
        <taxon>Chordata</taxon>
        <taxon>Craniata</taxon>
        <taxon>Vertebrata</taxon>
        <taxon>Euteleostomi</taxon>
        <taxon>Lepidosauria</taxon>
        <taxon>Squamata</taxon>
        <taxon>Bifurcata</taxon>
        <taxon>Gekkota</taxon>
        <taxon>Sphaerodactylidae</taxon>
        <taxon>Sphaerodactylus</taxon>
    </lineage>
</organism>
<keyword evidence="2" id="KW-1185">Reference proteome</keyword>
<comment type="caution">
    <text evidence="1">The sequence shown here is derived from an EMBL/GenBank/DDBJ whole genome shotgun (WGS) entry which is preliminary data.</text>
</comment>
<evidence type="ECO:0000313" key="2">
    <source>
        <dbReference type="Proteomes" id="UP000827872"/>
    </source>
</evidence>
<name>A0ACB8EWZ4_9SAUR</name>